<dbReference type="STRING" id="292563.Cyast_2692"/>
<reference evidence="3" key="1">
    <citation type="journal article" date="2013" name="Proc. Natl. Acad. Sci. U.S.A.">
        <title>Improving the coverage of the cyanobacterial phylum using diversity-driven genome sequencing.</title>
        <authorList>
            <person name="Shih P.M."/>
            <person name="Wu D."/>
            <person name="Latifi A."/>
            <person name="Axen S.D."/>
            <person name="Fewer D.P."/>
            <person name="Talla E."/>
            <person name="Calteau A."/>
            <person name="Cai F."/>
            <person name="Tandeau de Marsac N."/>
            <person name="Rippka R."/>
            <person name="Herdman M."/>
            <person name="Sivonen K."/>
            <person name="Coursin T."/>
            <person name="Laurent T."/>
            <person name="Goodwin L."/>
            <person name="Nolan M."/>
            <person name="Davenport K.W."/>
            <person name="Han C.S."/>
            <person name="Rubin E.M."/>
            <person name="Eisen J.A."/>
            <person name="Woyke T."/>
            <person name="Gugger M."/>
            <person name="Kerfeld C.A."/>
        </authorList>
    </citation>
    <scope>NUCLEOTIDE SEQUENCE [LARGE SCALE GENOMIC DNA]</scope>
    <source>
        <strain evidence="3">ATCC 29140 / PCC 7202</strain>
    </source>
</reference>
<feature type="coiled-coil region" evidence="1">
    <location>
        <begin position="98"/>
        <end position="139"/>
    </location>
</feature>
<protein>
    <submittedName>
        <fullName evidence="2">Uncharacterized protein</fullName>
    </submittedName>
</protein>
<evidence type="ECO:0000313" key="2">
    <source>
        <dbReference type="EMBL" id="AFZ48635.1"/>
    </source>
</evidence>
<sequence length="142" mass="17051">MLHLAQVVENSLSQKLELHLLAMEESPNQWNFCNEKYIILPEDNNLSKGLLLLVEINENQEIVRYRNAKDWLLNIVRDYLIHGVENNSDFFLQEQARIEKWRQELTSESQDLTRIRLEIEARREELQQLEHNLSLEREKLNQ</sequence>
<keyword evidence="1" id="KW-0175">Coiled coil</keyword>
<evidence type="ECO:0000313" key="3">
    <source>
        <dbReference type="Proteomes" id="UP000010483"/>
    </source>
</evidence>
<dbReference type="eggNOG" id="COG1196">
    <property type="taxonomic scope" value="Bacteria"/>
</dbReference>
<dbReference type="EMBL" id="CP003940">
    <property type="protein sequence ID" value="AFZ48635.1"/>
    <property type="molecule type" value="Genomic_DNA"/>
</dbReference>
<dbReference type="Proteomes" id="UP000010483">
    <property type="component" value="Chromosome"/>
</dbReference>
<gene>
    <name evidence="2" type="ordered locus">Cyast_2692</name>
</gene>
<name>K9YQG9_CYASC</name>
<organism evidence="2 3">
    <name type="scientific">Cyanobacterium stanieri (strain ATCC 29140 / PCC 7202)</name>
    <dbReference type="NCBI Taxonomy" id="292563"/>
    <lineage>
        <taxon>Bacteria</taxon>
        <taxon>Bacillati</taxon>
        <taxon>Cyanobacteriota</taxon>
        <taxon>Cyanophyceae</taxon>
        <taxon>Oscillatoriophycideae</taxon>
        <taxon>Chroococcales</taxon>
        <taxon>Geminocystaceae</taxon>
        <taxon>Cyanobacterium</taxon>
    </lineage>
</organism>
<accession>K9YQG9</accession>
<dbReference type="BioCyc" id="CSTA292563:G1353-2697-MONOMER"/>
<keyword evidence="3" id="KW-1185">Reference proteome</keyword>
<dbReference type="AlphaFoldDB" id="K9YQG9"/>
<dbReference type="HOGENOM" id="CLU_119980_0_0_3"/>
<dbReference type="KEGG" id="csn:Cyast_2692"/>
<evidence type="ECO:0000256" key="1">
    <source>
        <dbReference type="SAM" id="Coils"/>
    </source>
</evidence>
<proteinExistence type="predicted"/>